<dbReference type="InterPro" id="IPR015943">
    <property type="entry name" value="WD40/YVTN_repeat-like_dom_sf"/>
</dbReference>
<dbReference type="PANTHER" id="PTHR19923">
    <property type="entry name" value="WD40 REPEAT PROTEINPRL1/PRL2-RELATED"/>
    <property type="match status" value="1"/>
</dbReference>
<accession>A0A5J4TPQ4</accession>
<proteinExistence type="inferred from homology"/>
<keyword evidence="2" id="KW-0853">WD repeat</keyword>
<reference evidence="3 4" key="1">
    <citation type="submission" date="2019-03" db="EMBL/GenBank/DDBJ databases">
        <title>Single cell metagenomics reveals metabolic interactions within the superorganism composed of flagellate Streblomastix strix and complex community of Bacteroidetes bacteria on its surface.</title>
        <authorList>
            <person name="Treitli S.C."/>
            <person name="Kolisko M."/>
            <person name="Husnik F."/>
            <person name="Keeling P."/>
            <person name="Hampl V."/>
        </authorList>
    </citation>
    <scope>NUCLEOTIDE SEQUENCE [LARGE SCALE GENOMIC DNA]</scope>
    <source>
        <strain evidence="3">ST1C</strain>
    </source>
</reference>
<name>A0A5J4TPQ4_9EUKA</name>
<evidence type="ECO:0000313" key="3">
    <source>
        <dbReference type="EMBL" id="KAA6359880.1"/>
    </source>
</evidence>
<protein>
    <submittedName>
        <fullName evidence="3">Uncharacterized protein</fullName>
    </submittedName>
</protein>
<dbReference type="PROSITE" id="PS50294">
    <property type="entry name" value="WD_REPEATS_REGION"/>
    <property type="match status" value="1"/>
</dbReference>
<evidence type="ECO:0000256" key="1">
    <source>
        <dbReference type="ARBA" id="ARBA00025726"/>
    </source>
</evidence>
<dbReference type="OrthoDB" id="10256122at2759"/>
<feature type="repeat" description="WD" evidence="2">
    <location>
        <begin position="30"/>
        <end position="71"/>
    </location>
</feature>
<dbReference type="GO" id="GO:0000974">
    <property type="term" value="C:Prp19 complex"/>
    <property type="evidence" value="ECO:0007669"/>
    <property type="project" value="TreeGrafter"/>
</dbReference>
<feature type="non-terminal residue" evidence="3">
    <location>
        <position position="87"/>
    </location>
</feature>
<comment type="caution">
    <text evidence="3">The sequence shown here is derived from an EMBL/GenBank/DDBJ whole genome shotgun (WGS) entry which is preliminary data.</text>
</comment>
<dbReference type="GO" id="GO:0071011">
    <property type="term" value="C:precatalytic spliceosome"/>
    <property type="evidence" value="ECO:0007669"/>
    <property type="project" value="TreeGrafter"/>
</dbReference>
<gene>
    <name evidence="3" type="ORF">EZS28_044593</name>
</gene>
<sequence length="87" mass="10034">MIRVFSYSKLFQLKKNILQQIYPQTAEIPIAGHTGWVQCISTDMDDTHFYTGTTDRTIKIWDMNTLQLQLTLTGHTFPVRGIVSSDR</sequence>
<dbReference type="AlphaFoldDB" id="A0A5J4TPQ4"/>
<dbReference type="SMART" id="SM00320">
    <property type="entry name" value="WD40"/>
    <property type="match status" value="1"/>
</dbReference>
<comment type="similarity">
    <text evidence="1">Belongs to the WD repeat PRL1/PRL2 family.</text>
</comment>
<dbReference type="Pfam" id="PF00400">
    <property type="entry name" value="WD40"/>
    <property type="match status" value="1"/>
</dbReference>
<dbReference type="SUPFAM" id="SSF50978">
    <property type="entry name" value="WD40 repeat-like"/>
    <property type="match status" value="1"/>
</dbReference>
<dbReference type="GO" id="GO:0000398">
    <property type="term" value="P:mRNA splicing, via spliceosome"/>
    <property type="evidence" value="ECO:0007669"/>
    <property type="project" value="InterPro"/>
</dbReference>
<dbReference type="InterPro" id="IPR036322">
    <property type="entry name" value="WD40_repeat_dom_sf"/>
</dbReference>
<organism evidence="3 4">
    <name type="scientific">Streblomastix strix</name>
    <dbReference type="NCBI Taxonomy" id="222440"/>
    <lineage>
        <taxon>Eukaryota</taxon>
        <taxon>Metamonada</taxon>
        <taxon>Preaxostyla</taxon>
        <taxon>Oxymonadida</taxon>
        <taxon>Streblomastigidae</taxon>
        <taxon>Streblomastix</taxon>
    </lineage>
</organism>
<dbReference type="EMBL" id="SNRW01027755">
    <property type="protein sequence ID" value="KAA6359880.1"/>
    <property type="molecule type" value="Genomic_DNA"/>
</dbReference>
<dbReference type="InterPro" id="IPR045241">
    <property type="entry name" value="Prp46/PLRG1-like"/>
</dbReference>
<dbReference type="PANTHER" id="PTHR19923:SF0">
    <property type="entry name" value="PLEIOTROPIC REGULATOR 1"/>
    <property type="match status" value="1"/>
</dbReference>
<dbReference type="InterPro" id="IPR001680">
    <property type="entry name" value="WD40_rpt"/>
</dbReference>
<evidence type="ECO:0000256" key="2">
    <source>
        <dbReference type="PROSITE-ProRule" id="PRU00221"/>
    </source>
</evidence>
<dbReference type="GO" id="GO:0071013">
    <property type="term" value="C:catalytic step 2 spliceosome"/>
    <property type="evidence" value="ECO:0007669"/>
    <property type="project" value="TreeGrafter"/>
</dbReference>
<dbReference type="PROSITE" id="PS50082">
    <property type="entry name" value="WD_REPEATS_2"/>
    <property type="match status" value="1"/>
</dbReference>
<dbReference type="Gene3D" id="2.130.10.10">
    <property type="entry name" value="YVTN repeat-like/Quinoprotein amine dehydrogenase"/>
    <property type="match status" value="1"/>
</dbReference>
<dbReference type="Proteomes" id="UP000324800">
    <property type="component" value="Unassembled WGS sequence"/>
</dbReference>
<evidence type="ECO:0000313" key="4">
    <source>
        <dbReference type="Proteomes" id="UP000324800"/>
    </source>
</evidence>